<proteinExistence type="predicted"/>
<evidence type="ECO:0000313" key="2">
    <source>
        <dbReference type="Proteomes" id="UP000290289"/>
    </source>
</evidence>
<keyword evidence="2" id="KW-1185">Reference proteome</keyword>
<dbReference type="Proteomes" id="UP000290289">
    <property type="component" value="Chromosome 10"/>
</dbReference>
<protein>
    <submittedName>
        <fullName evidence="1">Uncharacterized protein</fullName>
    </submittedName>
</protein>
<organism evidence="1 2">
    <name type="scientific">Malus domestica</name>
    <name type="common">Apple</name>
    <name type="synonym">Pyrus malus</name>
    <dbReference type="NCBI Taxonomy" id="3750"/>
    <lineage>
        <taxon>Eukaryota</taxon>
        <taxon>Viridiplantae</taxon>
        <taxon>Streptophyta</taxon>
        <taxon>Embryophyta</taxon>
        <taxon>Tracheophyta</taxon>
        <taxon>Spermatophyta</taxon>
        <taxon>Magnoliopsida</taxon>
        <taxon>eudicotyledons</taxon>
        <taxon>Gunneridae</taxon>
        <taxon>Pentapetalae</taxon>
        <taxon>rosids</taxon>
        <taxon>fabids</taxon>
        <taxon>Rosales</taxon>
        <taxon>Rosaceae</taxon>
        <taxon>Amygdaloideae</taxon>
        <taxon>Maleae</taxon>
        <taxon>Malus</taxon>
    </lineage>
</organism>
<dbReference type="EMBL" id="RDQH01000336">
    <property type="protein sequence ID" value="RXH86743.1"/>
    <property type="molecule type" value="Genomic_DNA"/>
</dbReference>
<gene>
    <name evidence="1" type="ORF">DVH24_022016</name>
</gene>
<comment type="caution">
    <text evidence="1">The sequence shown here is derived from an EMBL/GenBank/DDBJ whole genome shotgun (WGS) entry which is preliminary data.</text>
</comment>
<evidence type="ECO:0000313" key="1">
    <source>
        <dbReference type="EMBL" id="RXH86743.1"/>
    </source>
</evidence>
<name>A0A498IZ01_MALDO</name>
<dbReference type="AlphaFoldDB" id="A0A498IZ01"/>
<sequence length="76" mass="8490">MYLICTYSPPYSTRSFGSSLVLVSSRESNHMMDDLLRSSCVSSHKQNCEDVLGVQYEQYRATAELSPGYGGARARM</sequence>
<reference evidence="1 2" key="1">
    <citation type="submission" date="2018-10" db="EMBL/GenBank/DDBJ databases">
        <title>A high-quality apple genome assembly.</title>
        <authorList>
            <person name="Hu J."/>
        </authorList>
    </citation>
    <scope>NUCLEOTIDE SEQUENCE [LARGE SCALE GENOMIC DNA]</scope>
    <source>
        <strain evidence="2">cv. HFTH1</strain>
        <tissue evidence="1">Young leaf</tissue>
    </source>
</reference>
<accession>A0A498IZ01</accession>